<sequence length="119" mass="13880">MKHHENNTNRNQLDIPRHALSNYFERAALDDRLFPTHISLFMALFYFSNSECPGEPFKASRAKLMRFSRIRSIATYHKNMKELTAYGYIQYTPSWHPHHGSTIKLLCGTGENNEGDGRY</sequence>
<reference evidence="1 2" key="1">
    <citation type="submission" date="2016-10" db="EMBL/GenBank/DDBJ databases">
        <authorList>
            <person name="de Groot N.N."/>
        </authorList>
    </citation>
    <scope>NUCLEOTIDE SEQUENCE [LARGE SCALE GENOMIC DNA]</scope>
    <source>
        <strain evidence="1 2">47C3B</strain>
    </source>
</reference>
<gene>
    <name evidence="1" type="ORF">SAMN05216464_11140</name>
</gene>
<keyword evidence="2" id="KW-1185">Reference proteome</keyword>
<dbReference type="Proteomes" id="UP000199072">
    <property type="component" value="Unassembled WGS sequence"/>
</dbReference>
<proteinExistence type="predicted"/>
<evidence type="ECO:0008006" key="3">
    <source>
        <dbReference type="Google" id="ProtNLM"/>
    </source>
</evidence>
<evidence type="ECO:0000313" key="1">
    <source>
        <dbReference type="EMBL" id="SDE94902.1"/>
    </source>
</evidence>
<dbReference type="RefSeq" id="WP_240315301.1">
    <property type="nucleotide sequence ID" value="NZ_FNAI01000011.1"/>
</dbReference>
<name>A0A1G7H3A5_9SPHI</name>
<dbReference type="EMBL" id="FNAI01000011">
    <property type="protein sequence ID" value="SDE94902.1"/>
    <property type="molecule type" value="Genomic_DNA"/>
</dbReference>
<accession>A0A1G7H3A5</accession>
<dbReference type="AlphaFoldDB" id="A0A1G7H3A5"/>
<evidence type="ECO:0000313" key="2">
    <source>
        <dbReference type="Proteomes" id="UP000199072"/>
    </source>
</evidence>
<protein>
    <recommendedName>
        <fullName evidence="3">Helix-turn-helix domain-containing protein</fullName>
    </recommendedName>
</protein>
<dbReference type="STRING" id="1391627.SAMN05216464_11140"/>
<organism evidence="1 2">
    <name type="scientific">Mucilaginibacter pineti</name>
    <dbReference type="NCBI Taxonomy" id="1391627"/>
    <lineage>
        <taxon>Bacteria</taxon>
        <taxon>Pseudomonadati</taxon>
        <taxon>Bacteroidota</taxon>
        <taxon>Sphingobacteriia</taxon>
        <taxon>Sphingobacteriales</taxon>
        <taxon>Sphingobacteriaceae</taxon>
        <taxon>Mucilaginibacter</taxon>
    </lineage>
</organism>